<dbReference type="EMBL" id="KZ623356">
    <property type="protein sequence ID" value="PNS23759.1"/>
    <property type="molecule type" value="Genomic_DNA"/>
</dbReference>
<proteinExistence type="predicted"/>
<accession>A0A2K1R928</accession>
<dbReference type="AlphaFoldDB" id="A0A2K1R928"/>
<name>A0A2K1R928_POPTR</name>
<organism evidence="1">
    <name type="scientific">Populus trichocarpa</name>
    <name type="common">Western balsam poplar</name>
    <name type="synonym">Populus balsamifera subsp. trichocarpa</name>
    <dbReference type="NCBI Taxonomy" id="3694"/>
    <lineage>
        <taxon>Eukaryota</taxon>
        <taxon>Viridiplantae</taxon>
        <taxon>Streptophyta</taxon>
        <taxon>Embryophyta</taxon>
        <taxon>Tracheophyta</taxon>
        <taxon>Spermatophyta</taxon>
        <taxon>Magnoliopsida</taxon>
        <taxon>eudicotyledons</taxon>
        <taxon>Gunneridae</taxon>
        <taxon>Pentapetalae</taxon>
        <taxon>rosids</taxon>
        <taxon>fabids</taxon>
        <taxon>Malpighiales</taxon>
        <taxon>Salicaceae</taxon>
        <taxon>Saliceae</taxon>
        <taxon>Populus</taxon>
    </lineage>
</organism>
<sequence length="70" mass="8251">MDLEHHQGRRLHQSDRIVASTSYITSLPLKLFFPSRFSEMKNSRFTSFTLPLFDDTKFKQNSNLFSSTKH</sequence>
<evidence type="ECO:0000313" key="1">
    <source>
        <dbReference type="EMBL" id="PNS23759.1"/>
    </source>
</evidence>
<protein>
    <submittedName>
        <fullName evidence="1">Uncharacterized protein</fullName>
    </submittedName>
</protein>
<reference evidence="1" key="1">
    <citation type="journal article" date="2006" name="Science">
        <title>The genome of black cottonwood, Populus trichocarpa (Torr. &amp; Gray).</title>
        <authorList>
            <person name="Tuskan G.A."/>
            <person name="Difazio S."/>
            <person name="Jansson S."/>
            <person name="Bohlmann J."/>
            <person name="Grigoriev I."/>
            <person name="Hellsten U."/>
            <person name="Putnam N."/>
            <person name="Ralph S."/>
            <person name="Rombauts S."/>
            <person name="Salamov A."/>
            <person name="Schein J."/>
            <person name="Sterck L."/>
            <person name="Aerts A."/>
            <person name="Bhalerao R.R."/>
            <person name="Bhalerao R.P."/>
            <person name="Blaudez D."/>
            <person name="Boerjan W."/>
            <person name="Brun A."/>
            <person name="Brunner A."/>
            <person name="Busov V."/>
            <person name="Campbell M."/>
            <person name="Carlson J."/>
            <person name="Chalot M."/>
            <person name="Chapman J."/>
            <person name="Chen G.L."/>
            <person name="Cooper D."/>
            <person name="Coutinho P.M."/>
            <person name="Couturier J."/>
            <person name="Covert S."/>
            <person name="Cronk Q."/>
            <person name="Cunningham R."/>
            <person name="Davis J."/>
            <person name="Degroeve S."/>
            <person name="Dejardin A."/>
            <person name="Depamphilis C."/>
            <person name="Detter J."/>
            <person name="Dirks B."/>
            <person name="Dubchak I."/>
            <person name="Duplessis S."/>
            <person name="Ehlting J."/>
            <person name="Ellis B."/>
            <person name="Gendler K."/>
            <person name="Goodstein D."/>
            <person name="Gribskov M."/>
            <person name="Grimwood J."/>
            <person name="Groover A."/>
            <person name="Gunter L."/>
            <person name="Hamberger B."/>
            <person name="Heinze B."/>
            <person name="Helariutta Y."/>
            <person name="Henrissat B."/>
            <person name="Holligan D."/>
            <person name="Holt R."/>
            <person name="Huang W."/>
            <person name="Islam-Faridi N."/>
            <person name="Jones S."/>
            <person name="Jones-Rhoades M."/>
            <person name="Jorgensen R."/>
            <person name="Joshi C."/>
            <person name="Kangasjarvi J."/>
            <person name="Karlsson J."/>
            <person name="Kelleher C."/>
            <person name="Kirkpatrick R."/>
            <person name="Kirst M."/>
            <person name="Kohler A."/>
            <person name="Kalluri U."/>
            <person name="Larimer F."/>
            <person name="Leebens-Mack J."/>
            <person name="Leple J.C."/>
            <person name="Locascio P."/>
            <person name="Lou Y."/>
            <person name="Lucas S."/>
            <person name="Martin F."/>
            <person name="Montanini B."/>
            <person name="Napoli C."/>
            <person name="Nelson D.R."/>
            <person name="Nelson C."/>
            <person name="Nieminen K."/>
            <person name="Nilsson O."/>
            <person name="Pereda V."/>
            <person name="Peter G."/>
            <person name="Philippe R."/>
            <person name="Pilate G."/>
            <person name="Poliakov A."/>
            <person name="Razumovskaya J."/>
            <person name="Richardson P."/>
            <person name="Rinaldi C."/>
            <person name="Ritland K."/>
            <person name="Rouze P."/>
            <person name="Ryaboy D."/>
            <person name="Schmutz J."/>
            <person name="Schrader J."/>
            <person name="Segerman B."/>
            <person name="Shin H."/>
            <person name="Siddiqui A."/>
            <person name="Sterky F."/>
            <person name="Terry A."/>
            <person name="Tsai C.J."/>
            <person name="Uberbacher E."/>
            <person name="Unneberg P."/>
            <person name="Vahala J."/>
            <person name="Wall K."/>
            <person name="Wessler S."/>
            <person name="Yang G."/>
            <person name="Yin T."/>
            <person name="Douglas C."/>
            <person name="Marra M."/>
            <person name="Sandberg G."/>
            <person name="Van de Peer Y."/>
            <person name="Rokhsar D."/>
        </authorList>
    </citation>
    <scope>NUCLEOTIDE SEQUENCE [LARGE SCALE GENOMIC DNA]</scope>
    <source>
        <strain evidence="1">Nisqually-1</strain>
    </source>
</reference>
<reference evidence="1" key="2">
    <citation type="submission" date="2017-07" db="EMBL/GenBank/DDBJ databases">
        <title>WGS assembly of Populus trichocarpa.</title>
        <authorList>
            <person name="Tuskan G."/>
            <person name="Difazio S."/>
            <person name="Jansson S."/>
            <person name="Bohlmann J."/>
            <person name="Grigoriev I."/>
            <person name="Hellsten U."/>
            <person name="Putnam N."/>
            <person name="Ralph S."/>
            <person name="Rombauts S."/>
            <person name="Salamov A."/>
            <person name="Schein J."/>
            <person name="Sterck L."/>
            <person name="Aerts A."/>
            <person name="Bhalerao R."/>
            <person name="Bhalerao R."/>
            <person name="Blaudez D."/>
            <person name="Boerjan W."/>
            <person name="Brun A."/>
            <person name="Brunner A."/>
            <person name="Busov V."/>
            <person name="Campbell M."/>
            <person name="Carlson J."/>
            <person name="Chalot M."/>
            <person name="Chapman J."/>
            <person name="Chen G."/>
            <person name="Cooper D."/>
            <person name="Coutinho P."/>
            <person name="Couturier J."/>
            <person name="Covert S."/>
            <person name="Cronk Q."/>
            <person name="Cunningham R."/>
            <person name="Davis J."/>
            <person name="Degroeve S."/>
            <person name="Dejardin A."/>
            <person name="Depamphilis C."/>
            <person name="Detter J."/>
            <person name="Dirks B."/>
            <person name="Dubchak I."/>
            <person name="Duplessis S."/>
            <person name="Ehlting J."/>
            <person name="Ellis B."/>
            <person name="Gendler K."/>
            <person name="Goodstein D."/>
            <person name="Gribskov M."/>
            <person name="Grimwood J."/>
            <person name="Groover A."/>
            <person name="Gunter L."/>
            <person name="Hamberger B."/>
            <person name="Heinze B."/>
            <person name="Helariutta Y."/>
            <person name="Henrissat B."/>
            <person name="Holligan D."/>
            <person name="Holt R."/>
            <person name="Huang W."/>
            <person name="Islam-Faridi N."/>
            <person name="Jones S."/>
            <person name="Jones-Rhoades M."/>
            <person name="Jorgensen R."/>
            <person name="Joshi C."/>
            <person name="Kangasjarvi J."/>
            <person name="Karlsson J."/>
            <person name="Kelleher C."/>
            <person name="Kirkpatrick R."/>
            <person name="Kirst M."/>
            <person name="Kohler A."/>
            <person name="Kalluri U."/>
            <person name="Larimer F."/>
            <person name="Leebens-Mack J."/>
            <person name="Leple J."/>
            <person name="Locascio P."/>
            <person name="Lou Y."/>
            <person name="Lucas S."/>
            <person name="Martin F."/>
            <person name="Montanini B."/>
            <person name="Napoli C."/>
            <person name="Nelson D."/>
            <person name="Nelson C."/>
            <person name="Nieminen K."/>
            <person name="Nilsson O."/>
            <person name="Pereda V."/>
            <person name="Peter G."/>
            <person name="Philippe R."/>
            <person name="Pilate G."/>
            <person name="Poliakov A."/>
            <person name="Razumovskaya J."/>
            <person name="Richardson P."/>
            <person name="Rinaldi C."/>
            <person name="Ritland K."/>
            <person name="Rouze P."/>
            <person name="Ryaboy D."/>
            <person name="Schmutz J."/>
            <person name="Schrader J."/>
            <person name="Segerman B."/>
            <person name="Shin H."/>
            <person name="Siddiqui A."/>
            <person name="Sterky F."/>
            <person name="Terry A."/>
            <person name="Tsai C."/>
            <person name="Uberbacher E."/>
            <person name="Unneberg P."/>
            <person name="Vahala J."/>
            <person name="Wall K."/>
            <person name="Wessler S."/>
            <person name="Yang G."/>
            <person name="Yin T."/>
            <person name="Douglas C."/>
            <person name="Marra M."/>
            <person name="Sandberg G."/>
            <person name="Van De Peer Y."/>
            <person name="Rokhsar D."/>
        </authorList>
    </citation>
    <scope>NUCLEOTIDE SEQUENCE</scope>
    <source>
        <strain evidence="1">Nisqually-1</strain>
    </source>
</reference>
<gene>
    <name evidence="1" type="ORF">POPTR_T038700</name>
</gene>